<organism evidence="4 5">
    <name type="scientific">Sphingobium chungbukense</name>
    <dbReference type="NCBI Taxonomy" id="56193"/>
    <lineage>
        <taxon>Bacteria</taxon>
        <taxon>Pseudomonadati</taxon>
        <taxon>Pseudomonadota</taxon>
        <taxon>Alphaproteobacteria</taxon>
        <taxon>Sphingomonadales</taxon>
        <taxon>Sphingomonadaceae</taxon>
        <taxon>Sphingobium</taxon>
    </lineage>
</organism>
<gene>
    <name evidence="4" type="ORF">YP76_12510</name>
</gene>
<proteinExistence type="predicted"/>
<evidence type="ECO:0000256" key="2">
    <source>
        <dbReference type="ARBA" id="ARBA00022643"/>
    </source>
</evidence>
<dbReference type="PANTHER" id="PTHR32332:SF20">
    <property type="entry name" value="2-NITROPROPANE DIOXYGENASE-LIKE PROTEIN"/>
    <property type="match status" value="1"/>
</dbReference>
<dbReference type="Pfam" id="PF03060">
    <property type="entry name" value="NMO"/>
    <property type="match status" value="2"/>
</dbReference>
<name>A0A0M3ATN6_9SPHN</name>
<dbReference type="InterPro" id="IPR013785">
    <property type="entry name" value="Aldolase_TIM"/>
</dbReference>
<keyword evidence="5" id="KW-1185">Reference proteome</keyword>
<evidence type="ECO:0000256" key="3">
    <source>
        <dbReference type="ARBA" id="ARBA00023002"/>
    </source>
</evidence>
<dbReference type="Gene3D" id="3.20.20.70">
    <property type="entry name" value="Aldolase class I"/>
    <property type="match status" value="1"/>
</dbReference>
<evidence type="ECO:0000313" key="5">
    <source>
        <dbReference type="Proteomes" id="UP000033874"/>
    </source>
</evidence>
<sequence length="332" mass="35312">MREAIFQTRITDLLGIRHPILCGGMGPRVSDARYVAAVVNAGGMGFIVAAGHESRDAFVDQLRLCRKLTGGKPFGVNFYVSRRPGSVEALLALIPLLAEHGVNCVETAGANPEDLIQPLRDAGIRIIHKAPGVRYALTAQRMGVDAVIVVGYECGGHPGTKLIGSMVQAAHAPQAIDIPVVIAGGIGTGRQLSAALAMGADAILMGTRMLVAEELWIHPDHKARLAAADGTESVIIKTLLRDHHRVLDNPGARAVLALEAEGITEYEAYSDLISGAHTYAGYRSGNIEKGTYDWGQSAIFAGETMPVAAIFDELLDDAVAATDRMRELCAWM</sequence>
<reference evidence="4 5" key="1">
    <citation type="submission" date="2015-04" db="EMBL/GenBank/DDBJ databases">
        <title>Genome sequence of aromatic hydrocarbons-degrading Sphingobium chungbukense DJ77.</title>
        <authorList>
            <person name="Kim Y.-C."/>
            <person name="Chae J.-C."/>
        </authorList>
    </citation>
    <scope>NUCLEOTIDE SEQUENCE [LARGE SCALE GENOMIC DNA]</scope>
    <source>
        <strain evidence="4 5">DJ77</strain>
    </source>
</reference>
<keyword evidence="1" id="KW-0285">Flavoprotein</keyword>
<keyword evidence="2" id="KW-0288">FMN</keyword>
<dbReference type="RefSeq" id="WP_046763915.1">
    <property type="nucleotide sequence ID" value="NZ_LBIC01000005.1"/>
</dbReference>
<dbReference type="SUPFAM" id="SSF51412">
    <property type="entry name" value="Inosine monophosphate dehydrogenase (IMPDH)"/>
    <property type="match status" value="1"/>
</dbReference>
<dbReference type="GO" id="GO:0051213">
    <property type="term" value="F:dioxygenase activity"/>
    <property type="evidence" value="ECO:0007669"/>
    <property type="project" value="UniProtKB-KW"/>
</dbReference>
<dbReference type="AlphaFoldDB" id="A0A0M3ATN6"/>
<comment type="caution">
    <text evidence="4">The sequence shown here is derived from an EMBL/GenBank/DDBJ whole genome shotgun (WGS) entry which is preliminary data.</text>
</comment>
<dbReference type="STRING" id="56193.YP76_12510"/>
<dbReference type="PATRIC" id="fig|56193.3.peg.2601"/>
<dbReference type="Proteomes" id="UP000033874">
    <property type="component" value="Unassembled WGS sequence"/>
</dbReference>
<accession>A0A0M3ATN6</accession>
<dbReference type="PANTHER" id="PTHR32332">
    <property type="entry name" value="2-NITROPROPANE DIOXYGENASE"/>
    <property type="match status" value="1"/>
</dbReference>
<protein>
    <submittedName>
        <fullName evidence="4">2-nitropropane dioxygenase</fullName>
    </submittedName>
</protein>
<keyword evidence="3" id="KW-0560">Oxidoreductase</keyword>
<evidence type="ECO:0000313" key="4">
    <source>
        <dbReference type="EMBL" id="KKW91909.1"/>
    </source>
</evidence>
<keyword evidence="4" id="KW-0223">Dioxygenase</keyword>
<dbReference type="GO" id="GO:0018580">
    <property type="term" value="F:nitronate monooxygenase activity"/>
    <property type="evidence" value="ECO:0007669"/>
    <property type="project" value="InterPro"/>
</dbReference>
<evidence type="ECO:0000256" key="1">
    <source>
        <dbReference type="ARBA" id="ARBA00022630"/>
    </source>
</evidence>
<dbReference type="CDD" id="cd04730">
    <property type="entry name" value="NPD_like"/>
    <property type="match status" value="1"/>
</dbReference>
<dbReference type="EMBL" id="LBIC01000005">
    <property type="protein sequence ID" value="KKW91909.1"/>
    <property type="molecule type" value="Genomic_DNA"/>
</dbReference>
<dbReference type="InterPro" id="IPR004136">
    <property type="entry name" value="NMO"/>
</dbReference>